<comment type="caution">
    <text evidence="5">The sequence shown here is derived from an EMBL/GenBank/DDBJ whole genome shotgun (WGS) entry which is preliminary data.</text>
</comment>
<dbReference type="InterPro" id="IPR050109">
    <property type="entry name" value="HTH-type_TetR-like_transc_reg"/>
</dbReference>
<organism evidence="5 6">
    <name type="scientific">Phyllobacterium ifriqiyense</name>
    <dbReference type="NCBI Taxonomy" id="314238"/>
    <lineage>
        <taxon>Bacteria</taxon>
        <taxon>Pseudomonadati</taxon>
        <taxon>Pseudomonadota</taxon>
        <taxon>Alphaproteobacteria</taxon>
        <taxon>Hyphomicrobiales</taxon>
        <taxon>Phyllobacteriaceae</taxon>
        <taxon>Phyllobacterium</taxon>
    </lineage>
</organism>
<accession>A0ABU0SE35</accession>
<dbReference type="EMBL" id="JAUSZT010000003">
    <property type="protein sequence ID" value="MDQ0999032.1"/>
    <property type="molecule type" value="Genomic_DNA"/>
</dbReference>
<dbReference type="Pfam" id="PF00440">
    <property type="entry name" value="TetR_N"/>
    <property type="match status" value="1"/>
</dbReference>
<evidence type="ECO:0000256" key="3">
    <source>
        <dbReference type="SAM" id="MobiDB-lite"/>
    </source>
</evidence>
<protein>
    <submittedName>
        <fullName evidence="5">AcrR family transcriptional regulator</fullName>
    </submittedName>
</protein>
<feature type="DNA-binding region" description="H-T-H motif" evidence="2">
    <location>
        <begin position="45"/>
        <end position="64"/>
    </location>
</feature>
<proteinExistence type="predicted"/>
<name>A0ABU0SE35_9HYPH</name>
<keyword evidence="6" id="KW-1185">Reference proteome</keyword>
<dbReference type="Gene3D" id="1.10.357.10">
    <property type="entry name" value="Tetracycline Repressor, domain 2"/>
    <property type="match status" value="1"/>
</dbReference>
<dbReference type="InterPro" id="IPR001647">
    <property type="entry name" value="HTH_TetR"/>
</dbReference>
<keyword evidence="1 2" id="KW-0238">DNA-binding</keyword>
<dbReference type="PROSITE" id="PS50977">
    <property type="entry name" value="HTH_TETR_2"/>
    <property type="match status" value="1"/>
</dbReference>
<dbReference type="PANTHER" id="PTHR30055:SF223">
    <property type="entry name" value="HTH-TYPE TRANSCRIPTIONAL REGULATOR UIDR"/>
    <property type="match status" value="1"/>
</dbReference>
<feature type="compositionally biased region" description="Low complexity" evidence="3">
    <location>
        <begin position="1"/>
        <end position="14"/>
    </location>
</feature>
<dbReference type="InterPro" id="IPR009057">
    <property type="entry name" value="Homeodomain-like_sf"/>
</dbReference>
<dbReference type="PRINTS" id="PR00455">
    <property type="entry name" value="HTHTETR"/>
</dbReference>
<dbReference type="RefSeq" id="WP_115053150.1">
    <property type="nucleotide sequence ID" value="NZ_JAUSZT010000003.1"/>
</dbReference>
<evidence type="ECO:0000256" key="1">
    <source>
        <dbReference type="ARBA" id="ARBA00023125"/>
    </source>
</evidence>
<reference evidence="5 6" key="1">
    <citation type="submission" date="2023-07" db="EMBL/GenBank/DDBJ databases">
        <title>Comparative genomics of wheat-associated soil bacteria to identify genetic determinants of phenazine resistance.</title>
        <authorList>
            <person name="Mouncey N."/>
        </authorList>
    </citation>
    <scope>NUCLEOTIDE SEQUENCE [LARGE SCALE GENOMIC DNA]</scope>
    <source>
        <strain evidence="5 6">W4I11</strain>
    </source>
</reference>
<dbReference type="PANTHER" id="PTHR30055">
    <property type="entry name" value="HTH-TYPE TRANSCRIPTIONAL REGULATOR RUTR"/>
    <property type="match status" value="1"/>
</dbReference>
<evidence type="ECO:0000313" key="5">
    <source>
        <dbReference type="EMBL" id="MDQ0999032.1"/>
    </source>
</evidence>
<feature type="domain" description="HTH tetR-type" evidence="4">
    <location>
        <begin position="22"/>
        <end position="82"/>
    </location>
</feature>
<evidence type="ECO:0000259" key="4">
    <source>
        <dbReference type="PROSITE" id="PS50977"/>
    </source>
</evidence>
<gene>
    <name evidence="5" type="ORF">QFZ34_004214</name>
</gene>
<evidence type="ECO:0000313" key="6">
    <source>
        <dbReference type="Proteomes" id="UP001237780"/>
    </source>
</evidence>
<evidence type="ECO:0000256" key="2">
    <source>
        <dbReference type="PROSITE-ProRule" id="PRU00335"/>
    </source>
</evidence>
<dbReference type="SUPFAM" id="SSF46689">
    <property type="entry name" value="Homeodomain-like"/>
    <property type="match status" value="1"/>
</dbReference>
<feature type="region of interest" description="Disordered" evidence="3">
    <location>
        <begin position="1"/>
        <end position="23"/>
    </location>
</feature>
<sequence length="206" mass="22230">MSSSVSKNSSSQTSPRQRLSREARQRQLLDVSWKLIRDEGTEALTLGRLAELSGVTKPVVYDHFGTRPGLLAALFKEFDARQTVIMDAALERAAPNLTDVAKVIASSYVDCVLTQGREIPGITAALKGSPELDKIKHDFEAVFIEKCRHLLNAFTGAEGVSSAGLWGMLGAAEGLSNAAVNEDIAPAQAKDELYEIIISMVKRSGN</sequence>
<dbReference type="Proteomes" id="UP001237780">
    <property type="component" value="Unassembled WGS sequence"/>
</dbReference>